<comment type="subunit">
    <text evidence="3">Homodimer.</text>
</comment>
<evidence type="ECO:0000256" key="13">
    <source>
        <dbReference type="ARBA" id="ARBA00023146"/>
    </source>
</evidence>
<evidence type="ECO:0000313" key="17">
    <source>
        <dbReference type="EMBL" id="MBM3282134.1"/>
    </source>
</evidence>
<dbReference type="EMBL" id="VGJJ01000011">
    <property type="protein sequence ID" value="MBM3282134.1"/>
    <property type="molecule type" value="Genomic_DNA"/>
</dbReference>
<evidence type="ECO:0000256" key="14">
    <source>
        <dbReference type="ARBA" id="ARBA00030904"/>
    </source>
</evidence>
<keyword evidence="9" id="KW-0547">Nucleotide-binding</keyword>
<dbReference type="PROSITE" id="PS50886">
    <property type="entry name" value="TRBD"/>
    <property type="match status" value="1"/>
</dbReference>
<feature type="domain" description="TRNA-binding" evidence="16">
    <location>
        <begin position="78"/>
        <end position="180"/>
    </location>
</feature>
<keyword evidence="6" id="KW-0963">Cytoplasm</keyword>
<evidence type="ECO:0000256" key="7">
    <source>
        <dbReference type="ARBA" id="ARBA00022555"/>
    </source>
</evidence>
<dbReference type="EC" id="6.1.1.10" evidence="4"/>
<dbReference type="GO" id="GO:0004825">
    <property type="term" value="F:methionine-tRNA ligase activity"/>
    <property type="evidence" value="ECO:0007669"/>
    <property type="project" value="UniProtKB-EC"/>
</dbReference>
<dbReference type="PANTHER" id="PTHR11586">
    <property type="entry name" value="TRNA-AMINOACYLATION COFACTOR ARC1 FAMILY MEMBER"/>
    <property type="match status" value="1"/>
</dbReference>
<dbReference type="GO" id="GO:0005737">
    <property type="term" value="C:cytoplasm"/>
    <property type="evidence" value="ECO:0007669"/>
    <property type="project" value="UniProtKB-SubCell"/>
</dbReference>
<dbReference type="FunFam" id="2.40.50.140:FF:000042">
    <property type="entry name" value="Methionine--tRNA ligase"/>
    <property type="match status" value="1"/>
</dbReference>
<evidence type="ECO:0000256" key="2">
    <source>
        <dbReference type="ARBA" id="ARBA00004496"/>
    </source>
</evidence>
<organism evidence="17 18">
    <name type="scientific">Candidatus Iainarchaeum sp</name>
    <dbReference type="NCBI Taxonomy" id="3101447"/>
    <lineage>
        <taxon>Archaea</taxon>
        <taxon>Candidatus Iainarchaeota</taxon>
        <taxon>Candidatus Iainarchaeia</taxon>
        <taxon>Candidatus Iainarchaeales</taxon>
        <taxon>Candidatus Iainarchaeaceae</taxon>
        <taxon>Candidatus Iainarchaeum</taxon>
    </lineage>
</organism>
<evidence type="ECO:0000259" key="16">
    <source>
        <dbReference type="PROSITE" id="PS50886"/>
    </source>
</evidence>
<dbReference type="Proteomes" id="UP000774699">
    <property type="component" value="Unassembled WGS sequence"/>
</dbReference>
<dbReference type="GO" id="GO:0006412">
    <property type="term" value="P:translation"/>
    <property type="evidence" value="ECO:0007669"/>
    <property type="project" value="UniProtKB-KW"/>
</dbReference>
<evidence type="ECO:0000256" key="6">
    <source>
        <dbReference type="ARBA" id="ARBA00022490"/>
    </source>
</evidence>
<evidence type="ECO:0000256" key="11">
    <source>
        <dbReference type="ARBA" id="ARBA00022884"/>
    </source>
</evidence>
<dbReference type="Gene3D" id="2.40.50.140">
    <property type="entry name" value="Nucleic acid-binding proteins"/>
    <property type="match status" value="1"/>
</dbReference>
<comment type="caution">
    <text evidence="17">The sequence shown here is derived from an EMBL/GenBank/DDBJ whole genome shotgun (WGS) entry which is preliminary data.</text>
</comment>
<keyword evidence="7" id="KW-0820">tRNA-binding</keyword>
<sequence>MPRLLFAWPKKRVKFCPISKKERNVDFAGKAKRNSLPFHAMNPQLNLPEPKQSSHTITPPASAPIAAPASNTITIDQFLNLVQLRTAKVVHVERIPNKDKLLKLTLEVGNETRTIVSGIRTYFPDEHVLLGKMIAIVSNLEPKKLGGVVSEGMLLAALDDEGKFSLLTAENEVKSGAEVR</sequence>
<name>A0A8T4C7G7_9ARCH</name>
<evidence type="ECO:0000256" key="12">
    <source>
        <dbReference type="ARBA" id="ARBA00022917"/>
    </source>
</evidence>
<evidence type="ECO:0000256" key="9">
    <source>
        <dbReference type="ARBA" id="ARBA00022741"/>
    </source>
</evidence>
<dbReference type="AlphaFoldDB" id="A0A8T4C7G7"/>
<evidence type="ECO:0000256" key="5">
    <source>
        <dbReference type="ARBA" id="ARBA00018753"/>
    </source>
</evidence>
<dbReference type="GO" id="GO:0005524">
    <property type="term" value="F:ATP binding"/>
    <property type="evidence" value="ECO:0007669"/>
    <property type="project" value="UniProtKB-KW"/>
</dbReference>
<dbReference type="InterPro" id="IPR051270">
    <property type="entry name" value="Tyrosine-tRNA_ligase_regulator"/>
</dbReference>
<dbReference type="GO" id="GO:0000049">
    <property type="term" value="F:tRNA binding"/>
    <property type="evidence" value="ECO:0007669"/>
    <property type="project" value="UniProtKB-KW"/>
</dbReference>
<evidence type="ECO:0000256" key="8">
    <source>
        <dbReference type="ARBA" id="ARBA00022598"/>
    </source>
</evidence>
<comment type="catalytic activity">
    <reaction evidence="15">
        <text>tRNA(Met) + L-methionine + ATP = L-methionyl-tRNA(Met) + AMP + diphosphate</text>
        <dbReference type="Rhea" id="RHEA:13481"/>
        <dbReference type="Rhea" id="RHEA-COMP:9667"/>
        <dbReference type="Rhea" id="RHEA-COMP:9698"/>
        <dbReference type="ChEBI" id="CHEBI:30616"/>
        <dbReference type="ChEBI" id="CHEBI:33019"/>
        <dbReference type="ChEBI" id="CHEBI:57844"/>
        <dbReference type="ChEBI" id="CHEBI:78442"/>
        <dbReference type="ChEBI" id="CHEBI:78530"/>
        <dbReference type="ChEBI" id="CHEBI:456215"/>
        <dbReference type="EC" id="6.1.1.10"/>
    </reaction>
</comment>
<comment type="function">
    <text evidence="1">Is required not only for elongation of protein synthesis but also for the initiation of all mRNA translation through initiator tRNA(fMet) aminoacylation.</text>
</comment>
<keyword evidence="13" id="KW-0030">Aminoacyl-tRNA synthetase</keyword>
<protein>
    <recommendedName>
        <fullName evidence="5">Methionine--tRNA ligase</fullName>
        <ecNumber evidence="4">6.1.1.10</ecNumber>
    </recommendedName>
    <alternativeName>
        <fullName evidence="14">Methionyl-tRNA synthetase</fullName>
    </alternativeName>
</protein>
<proteinExistence type="predicted"/>
<accession>A0A8T4C7G7</accession>
<dbReference type="InterPro" id="IPR012340">
    <property type="entry name" value="NA-bd_OB-fold"/>
</dbReference>
<dbReference type="SUPFAM" id="SSF50249">
    <property type="entry name" value="Nucleic acid-binding proteins"/>
    <property type="match status" value="1"/>
</dbReference>
<evidence type="ECO:0000313" key="18">
    <source>
        <dbReference type="Proteomes" id="UP000774699"/>
    </source>
</evidence>
<dbReference type="PANTHER" id="PTHR11586:SF37">
    <property type="entry name" value="TRNA-BINDING DOMAIN-CONTAINING PROTEIN"/>
    <property type="match status" value="1"/>
</dbReference>
<evidence type="ECO:0000256" key="15">
    <source>
        <dbReference type="ARBA" id="ARBA00047364"/>
    </source>
</evidence>
<keyword evidence="11" id="KW-0694">RNA-binding</keyword>
<keyword evidence="8" id="KW-0436">Ligase</keyword>
<dbReference type="Pfam" id="PF01588">
    <property type="entry name" value="tRNA_bind"/>
    <property type="match status" value="1"/>
</dbReference>
<evidence type="ECO:0000256" key="1">
    <source>
        <dbReference type="ARBA" id="ARBA00003314"/>
    </source>
</evidence>
<gene>
    <name evidence="17" type="ORF">FJY86_02215</name>
</gene>
<keyword evidence="10" id="KW-0067">ATP-binding</keyword>
<keyword evidence="12" id="KW-0648">Protein biosynthesis</keyword>
<reference evidence="17" key="1">
    <citation type="submission" date="2019-03" db="EMBL/GenBank/DDBJ databases">
        <title>Lake Tanganyika Metagenome-Assembled Genomes (MAGs).</title>
        <authorList>
            <person name="Tran P."/>
        </authorList>
    </citation>
    <scope>NUCLEOTIDE SEQUENCE</scope>
    <source>
        <strain evidence="17">M_DeepCast_50m_m2_156</strain>
    </source>
</reference>
<evidence type="ECO:0000256" key="10">
    <source>
        <dbReference type="ARBA" id="ARBA00022840"/>
    </source>
</evidence>
<evidence type="ECO:0000256" key="4">
    <source>
        <dbReference type="ARBA" id="ARBA00012838"/>
    </source>
</evidence>
<evidence type="ECO:0000256" key="3">
    <source>
        <dbReference type="ARBA" id="ARBA00011738"/>
    </source>
</evidence>
<dbReference type="InterPro" id="IPR002547">
    <property type="entry name" value="tRNA-bd_dom"/>
</dbReference>
<comment type="subcellular location">
    <subcellularLocation>
        <location evidence="2">Cytoplasm</location>
    </subcellularLocation>
</comment>